<evidence type="ECO:0000259" key="3">
    <source>
        <dbReference type="Pfam" id="PF01408"/>
    </source>
</evidence>
<dbReference type="RefSeq" id="WP_186744120.1">
    <property type="nucleotide sequence ID" value="NZ_CP060394.1"/>
</dbReference>
<protein>
    <submittedName>
        <fullName evidence="5">Gfo/Idh/MocA family oxidoreductase</fullName>
    </submittedName>
</protein>
<keyword evidence="2" id="KW-0560">Oxidoreductase</keyword>
<dbReference type="EMBL" id="CP060394">
    <property type="protein sequence ID" value="QNI33023.1"/>
    <property type="molecule type" value="Genomic_DNA"/>
</dbReference>
<gene>
    <name evidence="5" type="ORF">H7849_03325</name>
</gene>
<dbReference type="Gene3D" id="3.40.50.720">
    <property type="entry name" value="NAD(P)-binding Rossmann-like Domain"/>
    <property type="match status" value="1"/>
</dbReference>
<dbReference type="SUPFAM" id="SSF51735">
    <property type="entry name" value="NAD(P)-binding Rossmann-fold domains"/>
    <property type="match status" value="1"/>
</dbReference>
<organism evidence="5 6">
    <name type="scientific">Alloacidobacterium dinghuense</name>
    <dbReference type="NCBI Taxonomy" id="2763107"/>
    <lineage>
        <taxon>Bacteria</taxon>
        <taxon>Pseudomonadati</taxon>
        <taxon>Acidobacteriota</taxon>
        <taxon>Terriglobia</taxon>
        <taxon>Terriglobales</taxon>
        <taxon>Acidobacteriaceae</taxon>
        <taxon>Alloacidobacterium</taxon>
    </lineage>
</organism>
<feature type="domain" description="Gfo/Idh/MocA-like oxidoreductase C-terminal" evidence="4">
    <location>
        <begin position="135"/>
        <end position="345"/>
    </location>
</feature>
<dbReference type="AlphaFoldDB" id="A0A7G8BKF3"/>
<name>A0A7G8BKF3_9BACT</name>
<evidence type="ECO:0000256" key="1">
    <source>
        <dbReference type="ARBA" id="ARBA00010928"/>
    </source>
</evidence>
<evidence type="ECO:0000313" key="5">
    <source>
        <dbReference type="EMBL" id="QNI33023.1"/>
    </source>
</evidence>
<dbReference type="Gene3D" id="3.30.360.10">
    <property type="entry name" value="Dihydrodipicolinate Reductase, domain 2"/>
    <property type="match status" value="1"/>
</dbReference>
<evidence type="ECO:0000313" key="6">
    <source>
        <dbReference type="Proteomes" id="UP000515312"/>
    </source>
</evidence>
<dbReference type="PANTHER" id="PTHR43708">
    <property type="entry name" value="CONSERVED EXPRESSED OXIDOREDUCTASE (EUROFUNG)"/>
    <property type="match status" value="1"/>
</dbReference>
<proteinExistence type="inferred from homology"/>
<keyword evidence="6" id="KW-1185">Reference proteome</keyword>
<dbReference type="InterPro" id="IPR051317">
    <property type="entry name" value="Gfo/Idh/MocA_oxidoreduct"/>
</dbReference>
<dbReference type="KEGG" id="adin:H7849_03325"/>
<dbReference type="InterPro" id="IPR004104">
    <property type="entry name" value="Gfo/Idh/MocA-like_OxRdtase_C"/>
</dbReference>
<dbReference type="Pfam" id="PF02894">
    <property type="entry name" value="GFO_IDH_MocA_C"/>
    <property type="match status" value="1"/>
</dbReference>
<comment type="similarity">
    <text evidence="1">Belongs to the Gfo/Idh/MocA family.</text>
</comment>
<feature type="domain" description="Gfo/Idh/MocA-like oxidoreductase N-terminal" evidence="3">
    <location>
        <begin position="5"/>
        <end position="120"/>
    </location>
</feature>
<reference evidence="5 6" key="1">
    <citation type="submission" date="2020-08" db="EMBL/GenBank/DDBJ databases">
        <title>Edaphobacter telluris sp. nov. and Acidobacterium dinghuensis sp. nov., two acidobacteria isolated from forest soil.</title>
        <authorList>
            <person name="Fu J."/>
            <person name="Qiu L."/>
        </authorList>
    </citation>
    <scope>NUCLEOTIDE SEQUENCE [LARGE SCALE GENOMIC DNA]</scope>
    <source>
        <strain evidence="5">4Y35</strain>
    </source>
</reference>
<accession>A0A7G8BKF3</accession>
<dbReference type="InterPro" id="IPR000683">
    <property type="entry name" value="Gfo/Idh/MocA-like_OxRdtase_N"/>
</dbReference>
<sequence>MTDTIRAGVIGFGLAGRIFHAAVIHATPGLELAAIVQRTGDEAAKAYPQVKICRSIEELLADESIRLIAVGTPSSSHFEVAEQCLRADRDVVIDKPFALTSDDAAQLIRLARERKRLLTAYQNRRWDGDFKTVEKMLVSGLLGRLVTFESHFDRFRPEPRLRGWRENGGPGGGTLFDLGSHLIDQALTLFGNPEKIFASVRIDRDNGVVDDVFDITLFYKRLTAYLRASTLTKAPGARFTLHGTQGSFVKFGLDPQEDQLKGGILFDAPGFGQEPEEAWGKLYMEGAAPERVETEVGDYRGIYANVRDALLGKAKLVVAPEQAWRTTRLIELARESSSEGRVLPVDLSNKP</sequence>
<dbReference type="InterPro" id="IPR036291">
    <property type="entry name" value="NAD(P)-bd_dom_sf"/>
</dbReference>
<dbReference type="GO" id="GO:0000166">
    <property type="term" value="F:nucleotide binding"/>
    <property type="evidence" value="ECO:0007669"/>
    <property type="project" value="InterPro"/>
</dbReference>
<dbReference type="PANTHER" id="PTHR43708:SF5">
    <property type="entry name" value="CONSERVED EXPRESSED OXIDOREDUCTASE (EUROFUNG)-RELATED"/>
    <property type="match status" value="1"/>
</dbReference>
<dbReference type="Pfam" id="PF01408">
    <property type="entry name" value="GFO_IDH_MocA"/>
    <property type="match status" value="1"/>
</dbReference>
<evidence type="ECO:0000256" key="2">
    <source>
        <dbReference type="ARBA" id="ARBA00023002"/>
    </source>
</evidence>
<dbReference type="Proteomes" id="UP000515312">
    <property type="component" value="Chromosome"/>
</dbReference>
<dbReference type="GO" id="GO:0016491">
    <property type="term" value="F:oxidoreductase activity"/>
    <property type="evidence" value="ECO:0007669"/>
    <property type="project" value="UniProtKB-KW"/>
</dbReference>
<evidence type="ECO:0000259" key="4">
    <source>
        <dbReference type="Pfam" id="PF02894"/>
    </source>
</evidence>